<name>X1BVI7_9ZZZZ</name>
<reference evidence="1" key="1">
    <citation type="journal article" date="2014" name="Front. Microbiol.">
        <title>High frequency of phylogenetically diverse reductive dehalogenase-homologous genes in deep subseafloor sedimentary metagenomes.</title>
        <authorList>
            <person name="Kawai M."/>
            <person name="Futagami T."/>
            <person name="Toyoda A."/>
            <person name="Takaki Y."/>
            <person name="Nishi S."/>
            <person name="Hori S."/>
            <person name="Arai W."/>
            <person name="Tsubouchi T."/>
            <person name="Morono Y."/>
            <person name="Uchiyama I."/>
            <person name="Ito T."/>
            <person name="Fujiyama A."/>
            <person name="Inagaki F."/>
            <person name="Takami H."/>
        </authorList>
    </citation>
    <scope>NUCLEOTIDE SEQUENCE</scope>
    <source>
        <strain evidence="1">Expedition CK06-06</strain>
    </source>
</reference>
<dbReference type="EMBL" id="BART01014126">
    <property type="protein sequence ID" value="GAG85157.1"/>
    <property type="molecule type" value="Genomic_DNA"/>
</dbReference>
<feature type="non-terminal residue" evidence="1">
    <location>
        <position position="1"/>
    </location>
</feature>
<comment type="caution">
    <text evidence="1">The sequence shown here is derived from an EMBL/GenBank/DDBJ whole genome shotgun (WGS) entry which is preliminary data.</text>
</comment>
<evidence type="ECO:0000313" key="1">
    <source>
        <dbReference type="EMBL" id="GAG85157.1"/>
    </source>
</evidence>
<dbReference type="AlphaFoldDB" id="X1BVI7"/>
<organism evidence="1">
    <name type="scientific">marine sediment metagenome</name>
    <dbReference type="NCBI Taxonomy" id="412755"/>
    <lineage>
        <taxon>unclassified sequences</taxon>
        <taxon>metagenomes</taxon>
        <taxon>ecological metagenomes</taxon>
    </lineage>
</organism>
<sequence length="36" mass="4365">WLQLSEGVKPRLRGFGYLDLGFNLCRLMRNYLMRFT</sequence>
<gene>
    <name evidence="1" type="ORF">S01H4_28416</name>
</gene>
<proteinExistence type="predicted"/>
<accession>X1BVI7</accession>
<protein>
    <submittedName>
        <fullName evidence="1">Uncharacterized protein</fullName>
    </submittedName>
</protein>